<dbReference type="SUPFAM" id="SSF49503">
    <property type="entry name" value="Cupredoxins"/>
    <property type="match status" value="2"/>
</dbReference>
<evidence type="ECO:0000259" key="5">
    <source>
        <dbReference type="Pfam" id="PF07732"/>
    </source>
</evidence>
<organism evidence="6">
    <name type="scientific">Geobacter metallireducens</name>
    <dbReference type="NCBI Taxonomy" id="28232"/>
    <lineage>
        <taxon>Bacteria</taxon>
        <taxon>Pseudomonadati</taxon>
        <taxon>Thermodesulfobacteriota</taxon>
        <taxon>Desulfuromonadia</taxon>
        <taxon>Geobacterales</taxon>
        <taxon>Geobacteraceae</taxon>
        <taxon>Geobacter</taxon>
    </lineage>
</organism>
<evidence type="ECO:0000256" key="3">
    <source>
        <dbReference type="ARBA" id="ARBA00023008"/>
    </source>
</evidence>
<feature type="signal peptide" evidence="4">
    <location>
        <begin position="1"/>
        <end position="28"/>
    </location>
</feature>
<sequence length="422" mass="45251">MIKAILKRASGLLLTAVALACWGTGAHGAIDGITGPTFNLTAKTGYISTADGGSYLMWGYANGNGQMQYPGPTLIVNQGDVVTVNLTNQLTVPVSIVFPGQSGVIATGGVAGLLTREAPASGGTVSYTFTASQPGTYTYYSGTRPELQIEMGLVGALIVRPTTNPTTQAYNHPDSQFDHEYLFLLSEMDPRIHEYVAAGRMDLVDNTTYFPVYWFINGRTAPDTMAEANSPMLPHQPYNCMPMMHPGEKILMRMIGGGRDPHPYHTHGNHHRVIAREGRLLSSAPGSGADLGELAFTTTVIPGSTADAIFTWTGEKLGWDMYGHAPGDPLQPGEYAPDHGKPFPVVLPGVQELTFGQFYSGSPFLGAMGALPPGEGGFNPNGGFLFMWHSHAEKEIVNNDIFPGGMLTMMLIEHPSMMLMNP</sequence>
<evidence type="ECO:0000256" key="2">
    <source>
        <dbReference type="ARBA" id="ARBA00023002"/>
    </source>
</evidence>
<dbReference type="Pfam" id="PF07732">
    <property type="entry name" value="Cu-oxidase_3"/>
    <property type="match status" value="1"/>
</dbReference>
<dbReference type="PROSITE" id="PS51257">
    <property type="entry name" value="PROKAR_LIPOPROTEIN"/>
    <property type="match status" value="1"/>
</dbReference>
<protein>
    <submittedName>
        <fullName evidence="6">Multicopper oxidase family protein</fullName>
    </submittedName>
</protein>
<feature type="chain" id="PRO_5032786503" evidence="4">
    <location>
        <begin position="29"/>
        <end position="422"/>
    </location>
</feature>
<gene>
    <name evidence="6" type="ORF">ENQ87_05465</name>
</gene>
<name>A0A831XF18_GEOME</name>
<dbReference type="GO" id="GO:0016491">
    <property type="term" value="F:oxidoreductase activity"/>
    <property type="evidence" value="ECO:0007669"/>
    <property type="project" value="UniProtKB-KW"/>
</dbReference>
<evidence type="ECO:0000256" key="1">
    <source>
        <dbReference type="ARBA" id="ARBA00022723"/>
    </source>
</evidence>
<keyword evidence="3" id="KW-0186">Copper</keyword>
<feature type="domain" description="Plastocyanin-like" evidence="5">
    <location>
        <begin position="68"/>
        <end position="162"/>
    </location>
</feature>
<dbReference type="InterPro" id="IPR045087">
    <property type="entry name" value="Cu-oxidase_fam"/>
</dbReference>
<dbReference type="Gene3D" id="2.60.40.420">
    <property type="entry name" value="Cupredoxins - blue copper proteins"/>
    <property type="match status" value="1"/>
</dbReference>
<evidence type="ECO:0000256" key="4">
    <source>
        <dbReference type="SAM" id="SignalP"/>
    </source>
</evidence>
<comment type="caution">
    <text evidence="6">The sequence shown here is derived from an EMBL/GenBank/DDBJ whole genome shotgun (WGS) entry which is preliminary data.</text>
</comment>
<dbReference type="PANTHER" id="PTHR11709">
    <property type="entry name" value="MULTI-COPPER OXIDASE"/>
    <property type="match status" value="1"/>
</dbReference>
<dbReference type="InterPro" id="IPR011707">
    <property type="entry name" value="Cu-oxidase-like_N"/>
</dbReference>
<dbReference type="GO" id="GO:0005507">
    <property type="term" value="F:copper ion binding"/>
    <property type="evidence" value="ECO:0007669"/>
    <property type="project" value="InterPro"/>
</dbReference>
<reference evidence="6" key="1">
    <citation type="journal article" date="2020" name="mSystems">
        <title>Genome- and Community-Level Interaction Insights into Carbon Utilization and Element Cycling Functions of Hydrothermarchaeota in Hydrothermal Sediment.</title>
        <authorList>
            <person name="Zhou Z."/>
            <person name="Liu Y."/>
            <person name="Xu W."/>
            <person name="Pan J."/>
            <person name="Luo Z.H."/>
            <person name="Li M."/>
        </authorList>
    </citation>
    <scope>NUCLEOTIDE SEQUENCE [LARGE SCALE GENOMIC DNA]</scope>
    <source>
        <strain evidence="6">SpSt-349</strain>
    </source>
</reference>
<accession>A0A831XF18</accession>
<dbReference type="EMBL" id="DSOV01000019">
    <property type="protein sequence ID" value="HEN41815.1"/>
    <property type="molecule type" value="Genomic_DNA"/>
</dbReference>
<proteinExistence type="predicted"/>
<keyword evidence="2" id="KW-0560">Oxidoreductase</keyword>
<keyword evidence="1" id="KW-0479">Metal-binding</keyword>
<evidence type="ECO:0000313" key="6">
    <source>
        <dbReference type="EMBL" id="HEN41815.1"/>
    </source>
</evidence>
<dbReference type="InterPro" id="IPR008972">
    <property type="entry name" value="Cupredoxin"/>
</dbReference>
<dbReference type="AlphaFoldDB" id="A0A831XF18"/>
<keyword evidence="4" id="KW-0732">Signal</keyword>
<dbReference type="PANTHER" id="PTHR11709:SF394">
    <property type="entry name" value="FI03373P-RELATED"/>
    <property type="match status" value="1"/>
</dbReference>